<dbReference type="InterPro" id="IPR050833">
    <property type="entry name" value="Poly_Biosynth_Transport"/>
</dbReference>
<gene>
    <name evidence="7" type="ORF">KUA55_16880</name>
</gene>
<dbReference type="RefSeq" id="WP_218327571.1">
    <property type="nucleotide sequence ID" value="NZ_JAHUZB010000010.1"/>
</dbReference>
<feature type="transmembrane region" description="Helical" evidence="6">
    <location>
        <begin position="21"/>
        <end position="39"/>
    </location>
</feature>
<comment type="caution">
    <text evidence="7">The sequence shown here is derived from an EMBL/GenBank/DDBJ whole genome shotgun (WGS) entry which is preliminary data.</text>
</comment>
<proteinExistence type="predicted"/>
<feature type="transmembrane region" description="Helical" evidence="6">
    <location>
        <begin position="448"/>
        <end position="470"/>
    </location>
</feature>
<evidence type="ECO:0000313" key="7">
    <source>
        <dbReference type="EMBL" id="MBV7392360.1"/>
    </source>
</evidence>
<feature type="transmembrane region" description="Helical" evidence="6">
    <location>
        <begin position="192"/>
        <end position="212"/>
    </location>
</feature>
<accession>A0ABS6THF9</accession>
<reference evidence="7 8" key="1">
    <citation type="submission" date="2021-06" db="EMBL/GenBank/DDBJ databases">
        <title>Enterococcus alishanensis sp. nov., a novel lactic acid bacterium isolated from fresh coffee beans.</title>
        <authorList>
            <person name="Chen Y.-S."/>
        </authorList>
    </citation>
    <scope>NUCLEOTIDE SEQUENCE [LARGE SCALE GENOMIC DNA]</scope>
    <source>
        <strain evidence="7 8">ALS3</strain>
    </source>
</reference>
<sequence length="525" mass="59838">MLNNDSSKIKIIQNFTLTSTQTVFSNLFYLIGLFFWYYWLGERNQVSFSLWQVVLNWGLFFMFLASIPVIGMVYRNLSRYAYLNRRKILYWYLQIAILSGVILAAALWLLAPVLVHISGGLANTISVLRVMAFSVLIYPSLQVLRSYFQTKEPAFYFSFTTQAVITTIYLLISGFTIKLIWQENNHAALVQAAFAQFAGLLAACFIFIFLLLRERHQVEILEPKVHLEKKEVLSFDFKKVIPYAVTLVALLSYRLVDQVTFMNQMRSFTNYSQEQLLHLQGLFTSQPLHLLNFLPALAQLIVVANLSLLTNWRPRGEAISVNFQLGFYFLLLPSLLALLLGGPLYQLFYQKETLASQVFILAVIVQLVFSFFVLVSGALQATGGEVQVIVFWLIGLIVKLILQLPAINLLEVFGPLSASLVGCLVSVLLMSAYLIQSNPANYKMLGRRILLILVLTLFSFGLATGCAHFLLKRLNFNEPWQAVINIVVVIAVAAFSYFFISLKIRLLDQLFGPEVRQWRKKFHIK</sequence>
<comment type="subcellular location">
    <subcellularLocation>
        <location evidence="1">Cell membrane</location>
        <topology evidence="1">Multi-pass membrane protein</topology>
    </subcellularLocation>
</comment>
<dbReference type="PANTHER" id="PTHR30250">
    <property type="entry name" value="PST FAMILY PREDICTED COLANIC ACID TRANSPORTER"/>
    <property type="match status" value="1"/>
</dbReference>
<feature type="transmembrane region" description="Helical" evidence="6">
    <location>
        <begin position="482"/>
        <end position="500"/>
    </location>
</feature>
<feature type="transmembrane region" description="Helical" evidence="6">
    <location>
        <begin position="388"/>
        <end position="410"/>
    </location>
</feature>
<feature type="transmembrane region" description="Helical" evidence="6">
    <location>
        <begin position="59"/>
        <end position="77"/>
    </location>
</feature>
<name>A0ABS6THF9_9ENTE</name>
<feature type="transmembrane region" description="Helical" evidence="6">
    <location>
        <begin position="153"/>
        <end position="172"/>
    </location>
</feature>
<keyword evidence="5 6" id="KW-0472">Membrane</keyword>
<feature type="transmembrane region" description="Helical" evidence="6">
    <location>
        <begin position="293"/>
        <end position="313"/>
    </location>
</feature>
<keyword evidence="3 6" id="KW-0812">Transmembrane</keyword>
<keyword evidence="2" id="KW-1003">Cell membrane</keyword>
<keyword evidence="8" id="KW-1185">Reference proteome</keyword>
<dbReference type="Proteomes" id="UP000774130">
    <property type="component" value="Unassembled WGS sequence"/>
</dbReference>
<feature type="transmembrane region" description="Helical" evidence="6">
    <location>
        <begin position="354"/>
        <end position="376"/>
    </location>
</feature>
<evidence type="ECO:0000256" key="6">
    <source>
        <dbReference type="SAM" id="Phobius"/>
    </source>
</evidence>
<feature type="transmembrane region" description="Helical" evidence="6">
    <location>
        <begin position="416"/>
        <end position="436"/>
    </location>
</feature>
<organism evidence="7 8">
    <name type="scientific">Enterococcus alishanensis</name>
    <dbReference type="NCBI Taxonomy" id="1303817"/>
    <lineage>
        <taxon>Bacteria</taxon>
        <taxon>Bacillati</taxon>
        <taxon>Bacillota</taxon>
        <taxon>Bacilli</taxon>
        <taxon>Lactobacillales</taxon>
        <taxon>Enterococcaceae</taxon>
        <taxon>Enterococcus</taxon>
    </lineage>
</organism>
<keyword evidence="4 6" id="KW-1133">Transmembrane helix</keyword>
<feature type="transmembrane region" description="Helical" evidence="6">
    <location>
        <begin position="89"/>
        <end position="111"/>
    </location>
</feature>
<evidence type="ECO:0000256" key="5">
    <source>
        <dbReference type="ARBA" id="ARBA00023136"/>
    </source>
</evidence>
<feature type="transmembrane region" description="Helical" evidence="6">
    <location>
        <begin position="117"/>
        <end position="141"/>
    </location>
</feature>
<dbReference type="EMBL" id="JAHUZB010000010">
    <property type="protein sequence ID" value="MBV7392360.1"/>
    <property type="molecule type" value="Genomic_DNA"/>
</dbReference>
<feature type="transmembrane region" description="Helical" evidence="6">
    <location>
        <begin position="325"/>
        <end position="348"/>
    </location>
</feature>
<feature type="transmembrane region" description="Helical" evidence="6">
    <location>
        <begin position="240"/>
        <end position="256"/>
    </location>
</feature>
<evidence type="ECO:0000256" key="2">
    <source>
        <dbReference type="ARBA" id="ARBA00022475"/>
    </source>
</evidence>
<dbReference type="PANTHER" id="PTHR30250:SF11">
    <property type="entry name" value="O-ANTIGEN TRANSPORTER-RELATED"/>
    <property type="match status" value="1"/>
</dbReference>
<protein>
    <submittedName>
        <fullName evidence="7">Polysaccharide biosynthesis C-terminal domain-containing protein</fullName>
    </submittedName>
</protein>
<evidence type="ECO:0000256" key="4">
    <source>
        <dbReference type="ARBA" id="ARBA00022989"/>
    </source>
</evidence>
<evidence type="ECO:0000313" key="8">
    <source>
        <dbReference type="Proteomes" id="UP000774130"/>
    </source>
</evidence>
<evidence type="ECO:0000256" key="3">
    <source>
        <dbReference type="ARBA" id="ARBA00022692"/>
    </source>
</evidence>
<evidence type="ECO:0000256" key="1">
    <source>
        <dbReference type="ARBA" id="ARBA00004651"/>
    </source>
</evidence>